<evidence type="ECO:0000313" key="2">
    <source>
        <dbReference type="Proteomes" id="UP000019184"/>
    </source>
</evidence>
<protein>
    <submittedName>
        <fullName evidence="1">Uncharacterized protein</fullName>
    </submittedName>
</protein>
<name>A0A7U7G916_9GAMM</name>
<gene>
    <name evidence="1" type="ORF">BN874_1520001</name>
</gene>
<dbReference type="AlphaFoldDB" id="A0A7U7G916"/>
<sequence length="73" mass="7939">MDATRLAAVLARLENLLEVGDMAANELARTEEPLLRAGLGAAGDTLLRRIADFDYEAALTTLWAERESGARHD</sequence>
<proteinExistence type="predicted"/>
<keyword evidence="2" id="KW-1185">Reference proteome</keyword>
<comment type="caution">
    <text evidence="1">The sequence shown here is derived from an EMBL/GenBank/DDBJ whole genome shotgun (WGS) entry which is preliminary data.</text>
</comment>
<organism evidence="1 2">
    <name type="scientific">Candidatus Contendobacter odensis Run_B_J11</name>
    <dbReference type="NCBI Taxonomy" id="1400861"/>
    <lineage>
        <taxon>Bacteria</taxon>
        <taxon>Pseudomonadati</taxon>
        <taxon>Pseudomonadota</taxon>
        <taxon>Gammaproteobacteria</taxon>
        <taxon>Candidatus Competibacteraceae</taxon>
        <taxon>Candidatus Contendibacter</taxon>
    </lineage>
</organism>
<accession>A0A7U7G916</accession>
<dbReference type="Proteomes" id="UP000019184">
    <property type="component" value="Unassembled WGS sequence"/>
</dbReference>
<dbReference type="EMBL" id="CBTK010000060">
    <property type="protein sequence ID" value="CDH44133.1"/>
    <property type="molecule type" value="Genomic_DNA"/>
</dbReference>
<reference evidence="1 2" key="1">
    <citation type="journal article" date="2014" name="ISME J.">
        <title>Candidatus Competibacter-lineage genomes retrieved from metagenomes reveal functional metabolic diversity.</title>
        <authorList>
            <person name="McIlroy S.J."/>
            <person name="Albertsen M."/>
            <person name="Andresen E.K."/>
            <person name="Saunders A.M."/>
            <person name="Kristiansen R."/>
            <person name="Stokholm-Bjerregaard M."/>
            <person name="Nielsen K.L."/>
            <person name="Nielsen P.H."/>
        </authorList>
    </citation>
    <scope>NUCLEOTIDE SEQUENCE [LARGE SCALE GENOMIC DNA]</scope>
    <source>
        <strain evidence="1 2">Run_B_J11</strain>
    </source>
</reference>
<evidence type="ECO:0000313" key="1">
    <source>
        <dbReference type="EMBL" id="CDH44133.1"/>
    </source>
</evidence>